<evidence type="ECO:0000313" key="1">
    <source>
        <dbReference type="EMBL" id="QES45258.1"/>
    </source>
</evidence>
<dbReference type="AlphaFoldDB" id="A0A5P2CU42"/>
<gene>
    <name evidence="1" type="ORF">DEJ49_33510</name>
</gene>
<protein>
    <recommendedName>
        <fullName evidence="3">Terminase</fullName>
    </recommendedName>
</protein>
<accession>A0A5P2CU42</accession>
<name>A0A5P2CU42_STRVZ</name>
<dbReference type="InterPro" id="IPR027417">
    <property type="entry name" value="P-loop_NTPase"/>
</dbReference>
<evidence type="ECO:0008006" key="3">
    <source>
        <dbReference type="Google" id="ProtNLM"/>
    </source>
</evidence>
<dbReference type="Proteomes" id="UP000324015">
    <property type="component" value="Chromosome"/>
</dbReference>
<dbReference type="Gene3D" id="3.40.50.300">
    <property type="entry name" value="P-loop containing nucleotide triphosphate hydrolases"/>
    <property type="match status" value="1"/>
</dbReference>
<proteinExistence type="predicted"/>
<evidence type="ECO:0000313" key="2">
    <source>
        <dbReference type="Proteomes" id="UP000324015"/>
    </source>
</evidence>
<dbReference type="RefSeq" id="WP_150187568.1">
    <property type="nucleotide sequence ID" value="NZ_CP029191.1"/>
</dbReference>
<sequence length="526" mass="57531">MSGVVIPGRGDQRPRILSAPPRVSSAGADVAELAEIAGLPMDPWQRLVLDEALGQRRDGSWSAFEVGLVVGRQNGKGAILEAVELASLYLFDEELCIHSAHLFDTSLEAFKRILGLIENTPDLERMVRRVSRSHGEEGIEVFRDGALRRLRFRSRTAGGGRGFTCDRLVLDEAMVLTDQAVGSILPTLSAVPDPQVWYTGSSGTKTSTALGRVRARGLKGGDPRLCYLEWSVDPCTQFCPPLCEDHDAQDFTPDPRWSQEEHDRQLSRLYASYPKANPGFGIRIGGVHSPERSIEHIEAERRSMSAEEFGRERLGVGDWPVEGESWRVIDEASWKACVDTASMPDGELSFGVELAPDRKSGCICVAGLNADSLTHVEITSDGEQLLDHRSGDRWIVPRLVELHKRWRPRAVVINRAGQTGALVRSLEDKGITVISPTAREFAQACGSFASAVVPMRGHHPTLVHLDQVPLSTAVAGADKRTVADLWAWDQRLAAVDISPLQAATLAVWGLQQKPARKPVEAGCAWG</sequence>
<dbReference type="EMBL" id="CP029191">
    <property type="protein sequence ID" value="QES45258.1"/>
    <property type="molecule type" value="Genomic_DNA"/>
</dbReference>
<reference evidence="1 2" key="1">
    <citation type="submission" date="2018-05" db="EMBL/GenBank/DDBJ databases">
        <title>Streptomyces venezuelae.</title>
        <authorList>
            <person name="Kim W."/>
            <person name="Lee N."/>
            <person name="Cho B.-K."/>
        </authorList>
    </citation>
    <scope>NUCLEOTIDE SEQUENCE [LARGE SCALE GENOMIC DNA]</scope>
    <source>
        <strain evidence="1 2">ATCC 14585</strain>
    </source>
</reference>
<organism evidence="1 2">
    <name type="scientific">Streptomyces venezuelae</name>
    <dbReference type="NCBI Taxonomy" id="54571"/>
    <lineage>
        <taxon>Bacteria</taxon>
        <taxon>Bacillati</taxon>
        <taxon>Actinomycetota</taxon>
        <taxon>Actinomycetes</taxon>
        <taxon>Kitasatosporales</taxon>
        <taxon>Streptomycetaceae</taxon>
        <taxon>Streptomyces</taxon>
    </lineage>
</organism>